<gene>
    <name evidence="1" type="ORF">UFOVP121_30</name>
    <name evidence="2" type="ORF">UFOVP277_35</name>
</gene>
<organism evidence="1">
    <name type="scientific">uncultured Caudovirales phage</name>
    <dbReference type="NCBI Taxonomy" id="2100421"/>
    <lineage>
        <taxon>Viruses</taxon>
        <taxon>Duplodnaviria</taxon>
        <taxon>Heunggongvirae</taxon>
        <taxon>Uroviricota</taxon>
        <taxon>Caudoviricetes</taxon>
        <taxon>Peduoviridae</taxon>
        <taxon>Maltschvirus</taxon>
        <taxon>Maltschvirus maltsch</taxon>
    </lineage>
</organism>
<name>A0A6J5L8E5_9CAUD</name>
<accession>A0A6J5L8E5</accession>
<dbReference type="EMBL" id="LR796243">
    <property type="protein sequence ID" value="CAB4130741.1"/>
    <property type="molecule type" value="Genomic_DNA"/>
</dbReference>
<protein>
    <submittedName>
        <fullName evidence="1">Uncharacterized protein</fullName>
    </submittedName>
</protein>
<evidence type="ECO:0000313" key="1">
    <source>
        <dbReference type="EMBL" id="CAB4130741.1"/>
    </source>
</evidence>
<reference evidence="1" key="1">
    <citation type="submission" date="2020-04" db="EMBL/GenBank/DDBJ databases">
        <authorList>
            <person name="Chiriac C."/>
            <person name="Salcher M."/>
            <person name="Ghai R."/>
            <person name="Kavagutti S V."/>
        </authorList>
    </citation>
    <scope>NUCLEOTIDE SEQUENCE</scope>
</reference>
<dbReference type="EMBL" id="LR796293">
    <property type="protein sequence ID" value="CAB4134928.1"/>
    <property type="molecule type" value="Genomic_DNA"/>
</dbReference>
<proteinExistence type="predicted"/>
<sequence length="151" mass="16833">MSATTITKLCAINIDHNLGVSAGELSACWVYLKDNAGKLIGLEGAAYIYTMEKKLMPMWQVIFYGGQTLERHKQLYEAQRPHLDSRTRRLIRQAIEVSLIKDKMLGTVPESRPASDDYSDATLYGMSITKMVVEDGGVRTSPVPVNGLQRK</sequence>
<evidence type="ECO:0000313" key="2">
    <source>
        <dbReference type="EMBL" id="CAB4134928.1"/>
    </source>
</evidence>